<organism evidence="2 3">
    <name type="scientific">Nonomuraea mangrovi</name>
    <dbReference type="NCBI Taxonomy" id="2316207"/>
    <lineage>
        <taxon>Bacteria</taxon>
        <taxon>Bacillati</taxon>
        <taxon>Actinomycetota</taxon>
        <taxon>Actinomycetes</taxon>
        <taxon>Streptosporangiales</taxon>
        <taxon>Streptosporangiaceae</taxon>
        <taxon>Nonomuraea</taxon>
    </lineage>
</organism>
<feature type="region of interest" description="Disordered" evidence="1">
    <location>
        <begin position="1"/>
        <end position="77"/>
    </location>
</feature>
<proteinExistence type="predicted"/>
<evidence type="ECO:0000313" key="3">
    <source>
        <dbReference type="Proteomes" id="UP001597368"/>
    </source>
</evidence>
<keyword evidence="3" id="KW-1185">Reference proteome</keyword>
<gene>
    <name evidence="2" type="ORF">ACFSKW_32760</name>
</gene>
<dbReference type="Proteomes" id="UP001597368">
    <property type="component" value="Unassembled WGS sequence"/>
</dbReference>
<evidence type="ECO:0000313" key="2">
    <source>
        <dbReference type="EMBL" id="MFD1936253.1"/>
    </source>
</evidence>
<protein>
    <recommendedName>
        <fullName evidence="4">DUF5709 domain-containing protein</fullName>
    </recommendedName>
</protein>
<dbReference type="RefSeq" id="WP_379576364.1">
    <property type="nucleotide sequence ID" value="NZ_JBHUFV010000050.1"/>
</dbReference>
<dbReference type="EMBL" id="JBHUFV010000050">
    <property type="protein sequence ID" value="MFD1936253.1"/>
    <property type="molecule type" value="Genomic_DNA"/>
</dbReference>
<feature type="compositionally biased region" description="Basic and acidic residues" evidence="1">
    <location>
        <begin position="59"/>
        <end position="77"/>
    </location>
</feature>
<sequence>MPTTTGAPRPSRRRAVPWRACVGLERSQQLVAENGEDGDDAGRHQDGDPRGTAAHRRIRGEDGLSDSPDHREHRPVGEDSYVCLDLDVTESGFEQQVVIAAGGARVGGQVGARVHDGPGEPWVVGVDDEGVPVLADEDDAPARGQETST</sequence>
<accession>A0ABW4T499</accession>
<reference evidence="3" key="1">
    <citation type="journal article" date="2019" name="Int. J. Syst. Evol. Microbiol.">
        <title>The Global Catalogue of Microorganisms (GCM) 10K type strain sequencing project: providing services to taxonomists for standard genome sequencing and annotation.</title>
        <authorList>
            <consortium name="The Broad Institute Genomics Platform"/>
            <consortium name="The Broad Institute Genome Sequencing Center for Infectious Disease"/>
            <person name="Wu L."/>
            <person name="Ma J."/>
        </authorList>
    </citation>
    <scope>NUCLEOTIDE SEQUENCE [LARGE SCALE GENOMIC DNA]</scope>
    <source>
        <strain evidence="3">ICMP 6774ER</strain>
    </source>
</reference>
<name>A0ABW4T499_9ACTN</name>
<feature type="compositionally biased region" description="Basic and acidic residues" evidence="1">
    <location>
        <begin position="40"/>
        <end position="49"/>
    </location>
</feature>
<evidence type="ECO:0008006" key="4">
    <source>
        <dbReference type="Google" id="ProtNLM"/>
    </source>
</evidence>
<comment type="caution">
    <text evidence="2">The sequence shown here is derived from an EMBL/GenBank/DDBJ whole genome shotgun (WGS) entry which is preliminary data.</text>
</comment>
<evidence type="ECO:0000256" key="1">
    <source>
        <dbReference type="SAM" id="MobiDB-lite"/>
    </source>
</evidence>